<accession>A0A517T996</accession>
<name>A0A517T996_9PLAN</name>
<dbReference type="InterPro" id="IPR022655">
    <property type="entry name" value="DUF1553"/>
</dbReference>
<dbReference type="InterPro" id="IPR008964">
    <property type="entry name" value="Invasin/intimin_cell_adhesion"/>
</dbReference>
<dbReference type="Proteomes" id="UP000319976">
    <property type="component" value="Chromosome"/>
</dbReference>
<dbReference type="PANTHER" id="PTHR35889">
    <property type="entry name" value="CYCLOINULO-OLIGOSACCHARIDE FRUCTANOTRANSFERASE-RELATED"/>
    <property type="match status" value="1"/>
</dbReference>
<evidence type="ECO:0000256" key="1">
    <source>
        <dbReference type="SAM" id="SignalP"/>
    </source>
</evidence>
<dbReference type="InterPro" id="IPR011444">
    <property type="entry name" value="DUF1549"/>
</dbReference>
<dbReference type="OrthoDB" id="222710at2"/>
<feature type="chain" id="PRO_5022063987" evidence="1">
    <location>
        <begin position="27"/>
        <end position="747"/>
    </location>
</feature>
<dbReference type="EMBL" id="CP036316">
    <property type="protein sequence ID" value="QDT64940.1"/>
    <property type="molecule type" value="Genomic_DNA"/>
</dbReference>
<sequence precursor="true">MQNIKLNCSIAIAVIGIAFLSSHALAENSDGTTEDNVSFRSDVMPVFFRAGCNSGTCHGSARGKDGFMLSLFGYDPKGDYHRVVNEMYGRRVNVAVPEKSLLLLKSIGGVAHTGGKLFDKDSEYYDTLYRWIAAGAPDDEGKIPETVDVQLSQERIVFEKTGEQVQLRVTAIADDGSSRDVTTLARFHSNNTSVATIDPDGKITTVGPGDTYVFARFSRFSVGAEVIILPPAEGFQWPSPSTNNYIDELVFDRLEKLRIAPSDLCDDETFLRRVTLDLIGRPPTVDEYVAFAENSSPDKRSQKIDELIAKDDFADLWTSIWAEQLRVVGGNYAPFGTHLRAANTYYEWIRTQLRNDRPLNEFVSEMITASGSNLINGPANLYTMMQHNPRFEPKSFAADFSQVFLGVQIQCAECHNHPFDRWTMDDYYGFVSFFVGMKRKPGVEPRERRIYFDTATPPARHIVDNRPMPAKTLGAVLPVEHDGDPRPELAQWLTSPDNELFSQNLANRIWAKMMGRGIVEPVDDVRVSNPPSNGPLLKALSEHLVASNFQLRSLVRDICNSRVYQLSNQPNTSNKLDTRQFSHSYLRRLRADVLMDSVVSVTGMERGFSWYPSETRAIDVYPRTGGATSGPQFADSFFNTFGSSSRQTICACEISKEPTLSQTLHLSVGDTIGPRLRASGRVKQIVDSSATVDEALEQLFILALSRRPTAEETHELRTMIGDQEKNVAYYEDILWGLLNSTEFAFNH</sequence>
<feature type="domain" description="BIG2" evidence="2">
    <location>
        <begin position="145"/>
        <end position="225"/>
    </location>
</feature>
<dbReference type="SMART" id="SM00635">
    <property type="entry name" value="BID_2"/>
    <property type="match status" value="1"/>
</dbReference>
<gene>
    <name evidence="3" type="ORF">V22_21850</name>
</gene>
<keyword evidence="4" id="KW-1185">Reference proteome</keyword>
<dbReference type="Pfam" id="PF07583">
    <property type="entry name" value="PSCyt2"/>
    <property type="match status" value="1"/>
</dbReference>
<dbReference type="KEGG" id="chya:V22_21850"/>
<dbReference type="SUPFAM" id="SSF49373">
    <property type="entry name" value="Invasin/intimin cell-adhesion fragments"/>
    <property type="match status" value="1"/>
</dbReference>
<dbReference type="Gene3D" id="2.60.40.1080">
    <property type="match status" value="1"/>
</dbReference>
<feature type="signal peptide" evidence="1">
    <location>
        <begin position="1"/>
        <end position="26"/>
    </location>
</feature>
<dbReference type="Pfam" id="PF07587">
    <property type="entry name" value="PSD1"/>
    <property type="match status" value="1"/>
</dbReference>
<dbReference type="PANTHER" id="PTHR35889:SF3">
    <property type="entry name" value="F-BOX DOMAIN-CONTAINING PROTEIN"/>
    <property type="match status" value="1"/>
</dbReference>
<protein>
    <submittedName>
        <fullName evidence="3">Bacterial Ig-like domain (Group 2)</fullName>
    </submittedName>
</protein>
<dbReference type="AlphaFoldDB" id="A0A517T996"/>
<proteinExistence type="predicted"/>
<dbReference type="InterPro" id="IPR003343">
    <property type="entry name" value="Big_2"/>
</dbReference>
<evidence type="ECO:0000259" key="2">
    <source>
        <dbReference type="SMART" id="SM00635"/>
    </source>
</evidence>
<evidence type="ECO:0000313" key="3">
    <source>
        <dbReference type="EMBL" id="QDT64940.1"/>
    </source>
</evidence>
<reference evidence="3 4" key="1">
    <citation type="submission" date="2019-02" db="EMBL/GenBank/DDBJ databases">
        <title>Deep-cultivation of Planctomycetes and their phenomic and genomic characterization uncovers novel biology.</title>
        <authorList>
            <person name="Wiegand S."/>
            <person name="Jogler M."/>
            <person name="Boedeker C."/>
            <person name="Pinto D."/>
            <person name="Vollmers J."/>
            <person name="Rivas-Marin E."/>
            <person name="Kohn T."/>
            <person name="Peeters S.H."/>
            <person name="Heuer A."/>
            <person name="Rast P."/>
            <person name="Oberbeckmann S."/>
            <person name="Bunk B."/>
            <person name="Jeske O."/>
            <person name="Meyerdierks A."/>
            <person name="Storesund J.E."/>
            <person name="Kallscheuer N."/>
            <person name="Luecker S."/>
            <person name="Lage O.M."/>
            <person name="Pohl T."/>
            <person name="Merkel B.J."/>
            <person name="Hornburger P."/>
            <person name="Mueller R.-W."/>
            <person name="Bruemmer F."/>
            <person name="Labrenz M."/>
            <person name="Spormann A.M."/>
            <person name="Op den Camp H."/>
            <person name="Overmann J."/>
            <person name="Amann R."/>
            <person name="Jetten M.S.M."/>
            <person name="Mascher T."/>
            <person name="Medema M.H."/>
            <person name="Devos D.P."/>
            <person name="Kaster A.-K."/>
            <person name="Ovreas L."/>
            <person name="Rohde M."/>
            <person name="Galperin M.Y."/>
            <person name="Jogler C."/>
        </authorList>
    </citation>
    <scope>NUCLEOTIDE SEQUENCE [LARGE SCALE GENOMIC DNA]</scope>
    <source>
        <strain evidence="3 4">V22</strain>
    </source>
</reference>
<organism evidence="3 4">
    <name type="scientific">Calycomorphotria hydatis</name>
    <dbReference type="NCBI Taxonomy" id="2528027"/>
    <lineage>
        <taxon>Bacteria</taxon>
        <taxon>Pseudomonadati</taxon>
        <taxon>Planctomycetota</taxon>
        <taxon>Planctomycetia</taxon>
        <taxon>Planctomycetales</taxon>
        <taxon>Planctomycetaceae</taxon>
        <taxon>Calycomorphotria</taxon>
    </lineage>
</organism>
<keyword evidence="1" id="KW-0732">Signal</keyword>
<evidence type="ECO:0000313" key="4">
    <source>
        <dbReference type="Proteomes" id="UP000319976"/>
    </source>
</evidence>